<dbReference type="Gene3D" id="2.40.50.140">
    <property type="entry name" value="Nucleic acid-binding proteins"/>
    <property type="match status" value="1"/>
</dbReference>
<protein>
    <submittedName>
        <fullName evidence="4">Single-stranded DNA-binding protein</fullName>
    </submittedName>
</protein>
<evidence type="ECO:0000313" key="4">
    <source>
        <dbReference type="EMBL" id="KAB7659399.1"/>
    </source>
</evidence>
<accession>A0A6I1EN93</accession>
<evidence type="ECO:0000256" key="3">
    <source>
        <dbReference type="SAM" id="MobiDB-lite"/>
    </source>
</evidence>
<organism evidence="4 5">
    <name type="scientific">Sutterella seckii</name>
    <dbReference type="NCBI Taxonomy" id="1944635"/>
    <lineage>
        <taxon>Bacteria</taxon>
        <taxon>Pseudomonadati</taxon>
        <taxon>Pseudomonadota</taxon>
        <taxon>Betaproteobacteria</taxon>
        <taxon>Burkholderiales</taxon>
        <taxon>Sutterellaceae</taxon>
        <taxon>Sutterella</taxon>
    </lineage>
</organism>
<keyword evidence="1 2" id="KW-0238">DNA-binding</keyword>
<evidence type="ECO:0000256" key="1">
    <source>
        <dbReference type="ARBA" id="ARBA00023125"/>
    </source>
</evidence>
<dbReference type="EMBL" id="WEHX01000040">
    <property type="protein sequence ID" value="KAB7659399.1"/>
    <property type="molecule type" value="Genomic_DNA"/>
</dbReference>
<evidence type="ECO:0000313" key="5">
    <source>
        <dbReference type="Proteomes" id="UP000430564"/>
    </source>
</evidence>
<dbReference type="Pfam" id="PF00436">
    <property type="entry name" value="SSB"/>
    <property type="match status" value="1"/>
</dbReference>
<dbReference type="InterPro" id="IPR012340">
    <property type="entry name" value="NA-bd_OB-fold"/>
</dbReference>
<name>A0A6I1EN93_9BURK</name>
<dbReference type="GO" id="GO:0003697">
    <property type="term" value="F:single-stranded DNA binding"/>
    <property type="evidence" value="ECO:0007669"/>
    <property type="project" value="InterPro"/>
</dbReference>
<proteinExistence type="predicted"/>
<gene>
    <name evidence="4" type="ORF">GBM95_06995</name>
</gene>
<evidence type="ECO:0000256" key="2">
    <source>
        <dbReference type="PROSITE-ProRule" id="PRU00252"/>
    </source>
</evidence>
<feature type="region of interest" description="Disordered" evidence="3">
    <location>
        <begin position="121"/>
        <end position="144"/>
    </location>
</feature>
<comment type="caution">
    <text evidence="4">The sequence shown here is derived from an EMBL/GenBank/DDBJ whole genome shotgun (WGS) entry which is preliminary data.</text>
</comment>
<dbReference type="AlphaFoldDB" id="A0A6I1EN93"/>
<feature type="compositionally biased region" description="Basic and acidic residues" evidence="3">
    <location>
        <begin position="128"/>
        <end position="144"/>
    </location>
</feature>
<sequence>MSDFQDISTSVVVHGAPKVEKFTPMSGQNAGKEQTVLNFRAYHPNFQRQEDGSFKMLDSDWYDVKYNGKAIEQVQGLLKDGMTLEVRGSMRERVWKDRDGNDRTSHEVFAKSLGLSLTQPGLTGVEFQKPDRNRQAQAEPTKER</sequence>
<reference evidence="4 5" key="1">
    <citation type="submission" date="2019-10" db="EMBL/GenBank/DDBJ databases">
        <title>Genome diversity of Sutterella seckii.</title>
        <authorList>
            <person name="Chaplin A.V."/>
            <person name="Sokolova S.R."/>
            <person name="Mosin K.A."/>
            <person name="Ivanova E.L."/>
            <person name="Kochetkova T.O."/>
            <person name="Goltsov A.Y."/>
            <person name="Trofimov D.Y."/>
            <person name="Efimov B.A."/>
        </authorList>
    </citation>
    <scope>NUCLEOTIDE SEQUENCE [LARGE SCALE GENOMIC DNA]</scope>
    <source>
        <strain evidence="4 5">ASD393</strain>
    </source>
</reference>
<dbReference type="OrthoDB" id="9155034at2"/>
<dbReference type="Proteomes" id="UP000430564">
    <property type="component" value="Unassembled WGS sequence"/>
</dbReference>
<dbReference type="PROSITE" id="PS50935">
    <property type="entry name" value="SSB"/>
    <property type="match status" value="1"/>
</dbReference>
<dbReference type="RefSeq" id="WP_005430334.1">
    <property type="nucleotide sequence ID" value="NZ_WEHX01000040.1"/>
</dbReference>
<dbReference type="InterPro" id="IPR000424">
    <property type="entry name" value="Primosome_PriB/ssb"/>
</dbReference>
<dbReference type="SUPFAM" id="SSF50249">
    <property type="entry name" value="Nucleic acid-binding proteins"/>
    <property type="match status" value="1"/>
</dbReference>